<dbReference type="SUPFAM" id="SSF50249">
    <property type="entry name" value="Nucleic acid-binding proteins"/>
    <property type="match status" value="1"/>
</dbReference>
<organism evidence="22 23">
    <name type="scientific">Aerophobetes bacterium</name>
    <dbReference type="NCBI Taxonomy" id="2030807"/>
    <lineage>
        <taxon>Bacteria</taxon>
        <taxon>Candidatus Aerophobota</taxon>
    </lineage>
</organism>
<evidence type="ECO:0000256" key="14">
    <source>
        <dbReference type="ARBA" id="ARBA00022884"/>
    </source>
</evidence>
<dbReference type="InterPro" id="IPR009061">
    <property type="entry name" value="DNA-bd_dom_put_sf"/>
</dbReference>
<dbReference type="GO" id="GO:0000287">
    <property type="term" value="F:magnesium ion binding"/>
    <property type="evidence" value="ECO:0007669"/>
    <property type="project" value="InterPro"/>
</dbReference>
<dbReference type="NCBIfam" id="TIGR00472">
    <property type="entry name" value="pheT_bact"/>
    <property type="match status" value="1"/>
</dbReference>
<keyword evidence="16" id="KW-0030">Aminoacyl-tRNA synthetase</keyword>
<evidence type="ECO:0000256" key="19">
    <source>
        <dbReference type="PROSITE-ProRule" id="PRU00209"/>
    </source>
</evidence>
<evidence type="ECO:0000256" key="18">
    <source>
        <dbReference type="ARBA" id="ARBA00049255"/>
    </source>
</evidence>
<dbReference type="Gene3D" id="2.40.50.140">
    <property type="entry name" value="Nucleic acid-binding proteins"/>
    <property type="match status" value="1"/>
</dbReference>
<evidence type="ECO:0000313" key="22">
    <source>
        <dbReference type="EMBL" id="TET10989.1"/>
    </source>
</evidence>
<evidence type="ECO:0000256" key="8">
    <source>
        <dbReference type="ARBA" id="ARBA00022555"/>
    </source>
</evidence>
<dbReference type="GO" id="GO:0005524">
    <property type="term" value="F:ATP binding"/>
    <property type="evidence" value="ECO:0007669"/>
    <property type="project" value="UniProtKB-KW"/>
</dbReference>
<feature type="domain" description="B5" evidence="21">
    <location>
        <begin position="389"/>
        <end position="464"/>
    </location>
</feature>
<feature type="domain" description="TRNA-binding" evidence="20">
    <location>
        <begin position="28"/>
        <end position="136"/>
    </location>
</feature>
<dbReference type="Gene3D" id="3.30.56.10">
    <property type="match status" value="2"/>
</dbReference>
<evidence type="ECO:0000256" key="17">
    <source>
        <dbReference type="ARBA" id="ARBA00033189"/>
    </source>
</evidence>
<dbReference type="InterPro" id="IPR020825">
    <property type="entry name" value="Phe-tRNA_synthase-like_B3/B4"/>
</dbReference>
<evidence type="ECO:0000256" key="7">
    <source>
        <dbReference type="ARBA" id="ARBA00022490"/>
    </source>
</evidence>
<dbReference type="InterPro" id="IPR005147">
    <property type="entry name" value="tRNA_synthase_B5-dom"/>
</dbReference>
<dbReference type="GO" id="GO:0000049">
    <property type="term" value="F:tRNA binding"/>
    <property type="evidence" value="ECO:0007669"/>
    <property type="project" value="UniProtKB-UniRule"/>
</dbReference>
<keyword evidence="13" id="KW-0460">Magnesium</keyword>
<keyword evidence="15" id="KW-0648">Protein biosynthesis</keyword>
<dbReference type="InterPro" id="IPR033714">
    <property type="entry name" value="tRNA_bind_bactPheRS"/>
</dbReference>
<dbReference type="InterPro" id="IPR041616">
    <property type="entry name" value="PheRS_beta_core"/>
</dbReference>
<comment type="catalytic activity">
    <reaction evidence="18">
        <text>tRNA(Phe) + L-phenylalanine + ATP = L-phenylalanyl-tRNA(Phe) + AMP + diphosphate + H(+)</text>
        <dbReference type="Rhea" id="RHEA:19413"/>
        <dbReference type="Rhea" id="RHEA-COMP:9668"/>
        <dbReference type="Rhea" id="RHEA-COMP:9699"/>
        <dbReference type="ChEBI" id="CHEBI:15378"/>
        <dbReference type="ChEBI" id="CHEBI:30616"/>
        <dbReference type="ChEBI" id="CHEBI:33019"/>
        <dbReference type="ChEBI" id="CHEBI:58095"/>
        <dbReference type="ChEBI" id="CHEBI:78442"/>
        <dbReference type="ChEBI" id="CHEBI:78531"/>
        <dbReference type="ChEBI" id="CHEBI:456215"/>
        <dbReference type="EC" id="6.1.1.20"/>
    </reaction>
</comment>
<dbReference type="SUPFAM" id="SSF56037">
    <property type="entry name" value="PheT/TilS domain"/>
    <property type="match status" value="1"/>
</dbReference>
<dbReference type="EC" id="6.1.1.20" evidence="5"/>
<dbReference type="Pfam" id="PF03483">
    <property type="entry name" value="B3_4"/>
    <property type="match status" value="1"/>
</dbReference>
<dbReference type="InterPro" id="IPR045060">
    <property type="entry name" value="Phe-tRNA-ligase_IIc_bsu"/>
</dbReference>
<protein>
    <recommendedName>
        <fullName evidence="6">Phenylalanine--tRNA ligase beta subunit</fullName>
        <ecNumber evidence="5">6.1.1.20</ecNumber>
    </recommendedName>
    <alternativeName>
        <fullName evidence="17">Phenylalanyl-tRNA synthetase beta subunit</fullName>
    </alternativeName>
</protein>
<keyword evidence="12" id="KW-0067">ATP-binding</keyword>
<accession>A0A523RZF8</accession>
<dbReference type="PROSITE" id="PS50886">
    <property type="entry name" value="TRBD"/>
    <property type="match status" value="1"/>
</dbReference>
<evidence type="ECO:0000256" key="6">
    <source>
        <dbReference type="ARBA" id="ARBA00017032"/>
    </source>
</evidence>
<dbReference type="SUPFAM" id="SSF55681">
    <property type="entry name" value="Class II aaRS and biotin synthetases"/>
    <property type="match status" value="1"/>
</dbReference>
<dbReference type="EMBL" id="SOKJ01000189">
    <property type="protein sequence ID" value="TET10989.1"/>
    <property type="molecule type" value="Genomic_DNA"/>
</dbReference>
<dbReference type="SMART" id="SM00873">
    <property type="entry name" value="B3_4"/>
    <property type="match status" value="1"/>
</dbReference>
<dbReference type="SMART" id="SM00874">
    <property type="entry name" value="B5"/>
    <property type="match status" value="1"/>
</dbReference>
<dbReference type="Pfam" id="PF17759">
    <property type="entry name" value="tRNA_synthFbeta"/>
    <property type="match status" value="1"/>
</dbReference>
<evidence type="ECO:0000256" key="11">
    <source>
        <dbReference type="ARBA" id="ARBA00022741"/>
    </source>
</evidence>
<evidence type="ECO:0000256" key="10">
    <source>
        <dbReference type="ARBA" id="ARBA00022723"/>
    </source>
</evidence>
<dbReference type="FunFam" id="3.50.40.10:FF:000001">
    <property type="entry name" value="Phenylalanine--tRNA ligase beta subunit"/>
    <property type="match status" value="1"/>
</dbReference>
<dbReference type="Pfam" id="PF01588">
    <property type="entry name" value="tRNA_bind"/>
    <property type="match status" value="1"/>
</dbReference>
<dbReference type="HAMAP" id="MF_00283">
    <property type="entry name" value="Phe_tRNA_synth_beta1"/>
    <property type="match status" value="1"/>
</dbReference>
<dbReference type="SUPFAM" id="SSF46955">
    <property type="entry name" value="Putative DNA-binding domain"/>
    <property type="match status" value="1"/>
</dbReference>
<dbReference type="InterPro" id="IPR045864">
    <property type="entry name" value="aa-tRNA-synth_II/BPL/LPL"/>
</dbReference>
<dbReference type="PANTHER" id="PTHR10947">
    <property type="entry name" value="PHENYLALANYL-TRNA SYNTHETASE BETA CHAIN AND LEUCINE-RICH REPEAT-CONTAINING PROTEIN 47"/>
    <property type="match status" value="1"/>
</dbReference>
<gene>
    <name evidence="22" type="ORF">E3J84_03400</name>
</gene>
<dbReference type="NCBIfam" id="NF045760">
    <property type="entry name" value="YtpR"/>
    <property type="match status" value="1"/>
</dbReference>
<evidence type="ECO:0000256" key="12">
    <source>
        <dbReference type="ARBA" id="ARBA00022840"/>
    </source>
</evidence>
<comment type="subcellular location">
    <subcellularLocation>
        <location evidence="2">Cytoplasm</location>
    </subcellularLocation>
</comment>
<evidence type="ECO:0000256" key="1">
    <source>
        <dbReference type="ARBA" id="ARBA00001946"/>
    </source>
</evidence>
<feature type="non-terminal residue" evidence="22">
    <location>
        <position position="648"/>
    </location>
</feature>
<dbReference type="Gene3D" id="3.50.40.10">
    <property type="entry name" value="Phenylalanyl-trna Synthetase, Chain B, domain 3"/>
    <property type="match status" value="1"/>
</dbReference>
<comment type="subunit">
    <text evidence="4">Tetramer of two alpha and two beta subunits.</text>
</comment>
<keyword evidence="7" id="KW-0963">Cytoplasm</keyword>
<dbReference type="GO" id="GO:0004826">
    <property type="term" value="F:phenylalanine-tRNA ligase activity"/>
    <property type="evidence" value="ECO:0007669"/>
    <property type="project" value="UniProtKB-EC"/>
</dbReference>
<dbReference type="GO" id="GO:0006432">
    <property type="term" value="P:phenylalanyl-tRNA aminoacylation"/>
    <property type="evidence" value="ECO:0007669"/>
    <property type="project" value="InterPro"/>
</dbReference>
<dbReference type="PROSITE" id="PS51483">
    <property type="entry name" value="B5"/>
    <property type="match status" value="1"/>
</dbReference>
<dbReference type="PANTHER" id="PTHR10947:SF0">
    <property type="entry name" value="PHENYLALANINE--TRNA LIGASE BETA SUBUNIT"/>
    <property type="match status" value="1"/>
</dbReference>
<sequence length="648" mass="72470">MVDFSFSPQELAEQLTNLGLEVRGTEYFGKLEKVVVGKILSIQPHPDADRIKIVKVDIGRRSISMVCGAPSIREGILVPVALEGARLRGGIRVRKVKVRGVDSPGMLCSEDELGLGKDQSGIMALPSHLSLGMGLSKALELEDIILDLEITPNRGDCLSVIGIAREIAALRGKDLHLPSWKVKEKERGTSDEIQIEIKDPELCPYYSARLIRGVKVGPSPLWLWHKILISGSKPINNIVDITNYVLWEMGQPLHAFDYGLLSGKKIIVRRAKKNEPLITLDGIKRELDEDMLAIADSARPIALAGVMGGEDSQVRAHTEDILLESAYFDPLSIQRTSRRTGLSTESSCRFERRVDPSGVKKALDRASLLIQEVAGGELENRVEAGKLPKEKKWTILRPSRVARILGSRLASSRIRTILERLWFEIEEREKDWKISIPSFRPDISREIDLIEEIVRFYGYNRLKISLPSLGGEETGEDSEEQTRETVREVLKGLGFYEVIASPFSGEDVFKKANLSPGERIRVRNPLSSEQEFLTTHLFPHLLKVASYNLAQSIEELRIFELADVFQKIPSLKETPWVAGLILEKNFDFFSLKGIVESLLEGLDIEGIEFSPSGHSYLSSKQRASVKKEGVVLGILGRLREKVSKDFEL</sequence>
<comment type="caution">
    <text evidence="22">The sequence shown here is derived from an EMBL/GenBank/DDBJ whole genome shotgun (WGS) entry which is preliminary data.</text>
</comment>
<evidence type="ECO:0000256" key="3">
    <source>
        <dbReference type="ARBA" id="ARBA00008653"/>
    </source>
</evidence>
<comment type="cofactor">
    <cofactor evidence="1">
        <name>Mg(2+)</name>
        <dbReference type="ChEBI" id="CHEBI:18420"/>
    </cofactor>
</comment>
<evidence type="ECO:0000259" key="21">
    <source>
        <dbReference type="PROSITE" id="PS51483"/>
    </source>
</evidence>
<evidence type="ECO:0000256" key="5">
    <source>
        <dbReference type="ARBA" id="ARBA00012814"/>
    </source>
</evidence>
<evidence type="ECO:0000256" key="13">
    <source>
        <dbReference type="ARBA" id="ARBA00022842"/>
    </source>
</evidence>
<dbReference type="GO" id="GO:0009328">
    <property type="term" value="C:phenylalanine-tRNA ligase complex"/>
    <property type="evidence" value="ECO:0007669"/>
    <property type="project" value="TreeGrafter"/>
</dbReference>
<dbReference type="Gene3D" id="3.30.930.10">
    <property type="entry name" value="Bira Bifunctional Protein, Domain 2"/>
    <property type="match status" value="1"/>
</dbReference>
<evidence type="ECO:0000256" key="16">
    <source>
        <dbReference type="ARBA" id="ARBA00023146"/>
    </source>
</evidence>
<dbReference type="InterPro" id="IPR004532">
    <property type="entry name" value="Phe-tRNA-ligase_IIc_bsu_bact"/>
</dbReference>
<proteinExistence type="inferred from homology"/>
<keyword evidence="9 22" id="KW-0436">Ligase</keyword>
<dbReference type="Proteomes" id="UP000316360">
    <property type="component" value="Unassembled WGS sequence"/>
</dbReference>
<dbReference type="InterPro" id="IPR002547">
    <property type="entry name" value="tRNA-bd_dom"/>
</dbReference>
<comment type="similarity">
    <text evidence="3">Belongs to the phenylalanyl-tRNA synthetase beta subunit family. Type 1 subfamily.</text>
</comment>
<dbReference type="FunFam" id="2.40.50.140:FF:000045">
    <property type="entry name" value="Phenylalanine--tRNA ligase beta subunit"/>
    <property type="match status" value="1"/>
</dbReference>
<evidence type="ECO:0000313" key="23">
    <source>
        <dbReference type="Proteomes" id="UP000316360"/>
    </source>
</evidence>
<dbReference type="CDD" id="cd02796">
    <property type="entry name" value="tRNA_bind_bactPheRS"/>
    <property type="match status" value="1"/>
</dbReference>
<name>A0A523RZF8_UNCAE</name>
<evidence type="ECO:0000259" key="20">
    <source>
        <dbReference type="PROSITE" id="PS50886"/>
    </source>
</evidence>
<evidence type="ECO:0000256" key="2">
    <source>
        <dbReference type="ARBA" id="ARBA00004496"/>
    </source>
</evidence>
<reference evidence="22 23" key="1">
    <citation type="submission" date="2019-03" db="EMBL/GenBank/DDBJ databases">
        <title>Metabolic potential of uncultured bacteria and archaea associated with petroleum seepage in deep-sea sediments.</title>
        <authorList>
            <person name="Dong X."/>
            <person name="Hubert C."/>
        </authorList>
    </citation>
    <scope>NUCLEOTIDE SEQUENCE [LARGE SCALE GENOMIC DNA]</scope>
    <source>
        <strain evidence="22">E44_bin7</strain>
    </source>
</reference>
<dbReference type="InterPro" id="IPR012340">
    <property type="entry name" value="NA-bd_OB-fold"/>
</dbReference>
<evidence type="ECO:0000256" key="15">
    <source>
        <dbReference type="ARBA" id="ARBA00022917"/>
    </source>
</evidence>
<keyword evidence="11" id="KW-0547">Nucleotide-binding</keyword>
<keyword evidence="14 19" id="KW-0694">RNA-binding</keyword>
<keyword evidence="10" id="KW-0479">Metal-binding</keyword>
<evidence type="ECO:0000256" key="4">
    <source>
        <dbReference type="ARBA" id="ARBA00011209"/>
    </source>
</evidence>
<dbReference type="AlphaFoldDB" id="A0A523RZF8"/>
<evidence type="ECO:0000256" key="9">
    <source>
        <dbReference type="ARBA" id="ARBA00022598"/>
    </source>
</evidence>
<dbReference type="InterPro" id="IPR005146">
    <property type="entry name" value="B3/B4_tRNA-bd"/>
</dbReference>
<dbReference type="Pfam" id="PF03484">
    <property type="entry name" value="B5"/>
    <property type="match status" value="1"/>
</dbReference>
<keyword evidence="8 19" id="KW-0820">tRNA-binding</keyword>